<dbReference type="CDD" id="cd08422">
    <property type="entry name" value="PBP2_CrgA_like"/>
    <property type="match status" value="1"/>
</dbReference>
<dbReference type="Pfam" id="PF03466">
    <property type="entry name" value="LysR_substrate"/>
    <property type="match status" value="1"/>
</dbReference>
<evidence type="ECO:0000256" key="3">
    <source>
        <dbReference type="ARBA" id="ARBA00023125"/>
    </source>
</evidence>
<dbReference type="InterPro" id="IPR000847">
    <property type="entry name" value="LysR_HTH_N"/>
</dbReference>
<dbReference type="Gene3D" id="1.10.10.10">
    <property type="entry name" value="Winged helix-like DNA-binding domain superfamily/Winged helix DNA-binding domain"/>
    <property type="match status" value="1"/>
</dbReference>
<accession>A0A1Y6KVV8</accession>
<feature type="domain" description="HTH lysR-type" evidence="5">
    <location>
        <begin position="1"/>
        <end position="62"/>
    </location>
</feature>
<evidence type="ECO:0000256" key="2">
    <source>
        <dbReference type="ARBA" id="ARBA00023015"/>
    </source>
</evidence>
<evidence type="ECO:0000313" key="6">
    <source>
        <dbReference type="EMBL" id="SMY16182.1"/>
    </source>
</evidence>
<dbReference type="Pfam" id="PF00126">
    <property type="entry name" value="HTH_1"/>
    <property type="match status" value="1"/>
</dbReference>
<dbReference type="Gene3D" id="3.40.190.290">
    <property type="match status" value="1"/>
</dbReference>
<dbReference type="InterPro" id="IPR058163">
    <property type="entry name" value="LysR-type_TF_proteobact-type"/>
</dbReference>
<dbReference type="EMBL" id="FYAH01000002">
    <property type="protein sequence ID" value="SMY16182.1"/>
    <property type="molecule type" value="Genomic_DNA"/>
</dbReference>
<dbReference type="PANTHER" id="PTHR30537">
    <property type="entry name" value="HTH-TYPE TRANSCRIPTIONAL REGULATOR"/>
    <property type="match status" value="1"/>
</dbReference>
<evidence type="ECO:0000313" key="7">
    <source>
        <dbReference type="Proteomes" id="UP000196485"/>
    </source>
</evidence>
<evidence type="ECO:0000259" key="5">
    <source>
        <dbReference type="PROSITE" id="PS50931"/>
    </source>
</evidence>
<dbReference type="SUPFAM" id="SSF46785">
    <property type="entry name" value="Winged helix' DNA-binding domain"/>
    <property type="match status" value="1"/>
</dbReference>
<dbReference type="GO" id="GO:0003700">
    <property type="term" value="F:DNA-binding transcription factor activity"/>
    <property type="evidence" value="ECO:0007669"/>
    <property type="project" value="InterPro"/>
</dbReference>
<dbReference type="InterPro" id="IPR005119">
    <property type="entry name" value="LysR_subst-bd"/>
</dbReference>
<keyword evidence="3" id="KW-0238">DNA-binding</keyword>
<dbReference type="SUPFAM" id="SSF53850">
    <property type="entry name" value="Periplasmic binding protein-like II"/>
    <property type="match status" value="1"/>
</dbReference>
<evidence type="ECO:0000256" key="1">
    <source>
        <dbReference type="ARBA" id="ARBA00009437"/>
    </source>
</evidence>
<keyword evidence="4" id="KW-0804">Transcription</keyword>
<dbReference type="GO" id="GO:0003677">
    <property type="term" value="F:DNA binding"/>
    <property type="evidence" value="ECO:0007669"/>
    <property type="project" value="UniProtKB-KW"/>
</dbReference>
<dbReference type="RefSeq" id="WP_087820288.1">
    <property type="nucleotide sequence ID" value="NZ_FYAH01000002.1"/>
</dbReference>
<organism evidence="6 7">
    <name type="scientific">Photobacterium aquimaris</name>
    <dbReference type="NCBI Taxonomy" id="512643"/>
    <lineage>
        <taxon>Bacteria</taxon>
        <taxon>Pseudomonadati</taxon>
        <taxon>Pseudomonadota</taxon>
        <taxon>Gammaproteobacteria</taxon>
        <taxon>Vibrionales</taxon>
        <taxon>Vibrionaceae</taxon>
        <taxon>Photobacterium</taxon>
    </lineage>
</organism>
<dbReference type="InterPro" id="IPR036390">
    <property type="entry name" value="WH_DNA-bd_sf"/>
</dbReference>
<dbReference type="PANTHER" id="PTHR30537:SF5">
    <property type="entry name" value="HTH-TYPE TRANSCRIPTIONAL ACTIVATOR TTDR-RELATED"/>
    <property type="match status" value="1"/>
</dbReference>
<protein>
    <submittedName>
        <fullName evidence="6">HTH-type transcriptional regulator DmlR</fullName>
    </submittedName>
</protein>
<dbReference type="AlphaFoldDB" id="A0A1Y6KVV8"/>
<dbReference type="FunFam" id="1.10.10.10:FF:000001">
    <property type="entry name" value="LysR family transcriptional regulator"/>
    <property type="match status" value="1"/>
</dbReference>
<comment type="similarity">
    <text evidence="1">Belongs to the LysR transcriptional regulatory family.</text>
</comment>
<name>A0A1Y6KVV8_9GAMM</name>
<sequence>MTNNKLFDGIIIFVQVVKSGAFSSAAEVLGHSNSHISKEINKLEARLGVRLLNRTTRSLALTPEGEAYYQECTQLIIDAEQALGLISQDSLNPRGTLKISCPVWLGTQYLQQVFSDYLALYPDMQLDIDLNDKTVDVVADGYDLAIRASVALTESSIICKRLFSSPICTVAAPSYLQKFGVPKHPSELIYHQCLCYSNLKKSNQWQYTAVDDKPFNVDVQQKLRCNSAPMMVAMAVSGVGICHIPKFYIESEVENGELVAVLSEYDRTLVNVYVVYPSRKHLSAKVRRFIELLECKISG</sequence>
<keyword evidence="2" id="KW-0805">Transcription regulation</keyword>
<dbReference type="Proteomes" id="UP000196485">
    <property type="component" value="Unassembled WGS sequence"/>
</dbReference>
<gene>
    <name evidence="6" type="primary">dmlR_10</name>
    <name evidence="6" type="ORF">PAQU9191_01413</name>
</gene>
<evidence type="ECO:0000256" key="4">
    <source>
        <dbReference type="ARBA" id="ARBA00023163"/>
    </source>
</evidence>
<keyword evidence="7" id="KW-1185">Reference proteome</keyword>
<reference evidence="7" key="1">
    <citation type="submission" date="2017-06" db="EMBL/GenBank/DDBJ databases">
        <authorList>
            <person name="Rodrigo-Torres L."/>
            <person name="Arahal R. D."/>
            <person name="Lucena T."/>
        </authorList>
    </citation>
    <scope>NUCLEOTIDE SEQUENCE [LARGE SCALE GENOMIC DNA]</scope>
    <source>
        <strain evidence="7">type strain: CECT 9192</strain>
    </source>
</reference>
<dbReference type="InterPro" id="IPR036388">
    <property type="entry name" value="WH-like_DNA-bd_sf"/>
</dbReference>
<dbReference type="PROSITE" id="PS50931">
    <property type="entry name" value="HTH_LYSR"/>
    <property type="match status" value="1"/>
</dbReference>
<proteinExistence type="inferred from homology"/>